<evidence type="ECO:0000313" key="9">
    <source>
        <dbReference type="EMBL" id="MFG3816049.1"/>
    </source>
</evidence>
<feature type="domain" description="Type ISP restriction-modification enzyme LLaBIII C-terminal specificity" evidence="7">
    <location>
        <begin position="666"/>
        <end position="993"/>
    </location>
</feature>
<evidence type="ECO:0000259" key="7">
    <source>
        <dbReference type="Pfam" id="PF18135"/>
    </source>
</evidence>
<keyword evidence="10" id="KW-1185">Reference proteome</keyword>
<proteinExistence type="predicted"/>
<dbReference type="Pfam" id="PF02384">
    <property type="entry name" value="N6_Mtase"/>
    <property type="match status" value="1"/>
</dbReference>
<evidence type="ECO:0000256" key="4">
    <source>
        <dbReference type="ARBA" id="ARBA00022747"/>
    </source>
</evidence>
<evidence type="ECO:0000256" key="5">
    <source>
        <dbReference type="ARBA" id="ARBA00047942"/>
    </source>
</evidence>
<feature type="domain" description="DNA methylase adenine-specific" evidence="6">
    <location>
        <begin position="290"/>
        <end position="470"/>
    </location>
</feature>
<evidence type="ECO:0000256" key="3">
    <source>
        <dbReference type="ARBA" id="ARBA00022679"/>
    </source>
</evidence>
<comment type="caution">
    <text evidence="9">The sequence shown here is derived from an EMBL/GenBank/DDBJ whole genome shotgun (WGS) entry which is preliminary data.</text>
</comment>
<dbReference type="Pfam" id="PF18135">
    <property type="entry name" value="Type_ISP_C"/>
    <property type="match status" value="1"/>
</dbReference>
<dbReference type="EMBL" id="JAZAQF010000001">
    <property type="protein sequence ID" value="MFG3816049.1"/>
    <property type="molecule type" value="Genomic_DNA"/>
</dbReference>
<evidence type="ECO:0000313" key="10">
    <source>
        <dbReference type="Proteomes" id="UP001604335"/>
    </source>
</evidence>
<dbReference type="PANTHER" id="PTHR33841:SF1">
    <property type="entry name" value="DNA METHYLTRANSFERASE A"/>
    <property type="match status" value="1"/>
</dbReference>
<comment type="catalytic activity">
    <reaction evidence="5">
        <text>a 2'-deoxyadenosine in DNA + S-adenosyl-L-methionine = an N(6)-methyl-2'-deoxyadenosine in DNA + S-adenosyl-L-homocysteine + H(+)</text>
        <dbReference type="Rhea" id="RHEA:15197"/>
        <dbReference type="Rhea" id="RHEA-COMP:12418"/>
        <dbReference type="Rhea" id="RHEA-COMP:12419"/>
        <dbReference type="ChEBI" id="CHEBI:15378"/>
        <dbReference type="ChEBI" id="CHEBI:57856"/>
        <dbReference type="ChEBI" id="CHEBI:59789"/>
        <dbReference type="ChEBI" id="CHEBI:90615"/>
        <dbReference type="ChEBI" id="CHEBI:90616"/>
        <dbReference type="EC" id="2.1.1.72"/>
    </reaction>
</comment>
<accession>A0ABW7C486</accession>
<dbReference type="InterPro" id="IPR003356">
    <property type="entry name" value="DNA_methylase_A-5"/>
</dbReference>
<gene>
    <name evidence="9" type="ORF">VPK24_00245</name>
</gene>
<dbReference type="Proteomes" id="UP001604335">
    <property type="component" value="Unassembled WGS sequence"/>
</dbReference>
<dbReference type="InterPro" id="IPR053980">
    <property type="entry name" value="ISP_coupler"/>
</dbReference>
<sequence>MSAFWLGDWDMSRLLIDRYYADLADCKRYGGQFNESNLRKSFANLLDGYCRPRNYRLVEEISTRTARGNIIKFDGVVKNALRFDLGYWEAKDTKDDLDQEIAAKFEKGYPDDNILFENTETAVLIQSGEEAFRIELADAAALDRCLNQFLDYERPEVKGFRQAIEKFREDLPQIVEVLRETIAQEETSNQRFLALRDRFWETCKTSINPQITLFDVQEILIQHILSEDIFLNVFNDAQFHRDNNIARQVQSVVDTFFTGGLRRNVLKSIDHYYGVIRQQSAAIADHHEKQEFLKSVYENFYKAYNPKAADRLGIVYTPSEIVKFMIQGTNYLLEKHFDRLLSDLGVKVLDPATGTGTFITELIDLWPEQTLKQKYREDLFCNEVAILPYYIANLNIEYCYQQKTGTYEEFNNICFLDTLDHAGLKEEQKDLFSLSVENTERIRRQNAEDLTVIIGNPPYNAWQENFNLRNPNRPYKEIDKRVKESYIKKGTAQNQIAVYDMYVRFYRWAADRLRGQGIISFITNRSFINSRAFDGVRKCFSEEFDYIYLLDLGGDVRENPKLSGTTHNVFGIQAGVAIAFCVKLPVEPGEKRNCRIFYIDQPEMATAKEKLRFLAESSLELLAKSEMVRIRPDAKQNWINQTDNDFDQLLPLVDKEVKAGRGDRCVFRLFSAGVKTQRDEWVYDFSRESLEQKVKYMIAAYQERLKTGKRRESLDMKWDEDLETYLKRGIQKKFDPKSIRKSCCRPYSQIHLYFDSHFNGRTYRISDLFSLPDLENKVIAITSHTQIPFLVQSADCIPALDFGGRPTQCLPIYTYDRDGNRSENITDWALQQFRDNYQDSQIQRLDIFHYTYAVLHHPAYRQKYEINLKRDFPRLPLYADFWQWANWGRDLMDWHINYEAIEPYPLDRTDLPPDEKANPPKLKADKTKGTIQIDRLTTLSGIPPIAWDYKLGNRSAIEWVLDQHKEKTPKDPTIRELFNTYRFADYKERAIDLIQRVCTVSIKTMEIVQQMPAESVHQPRVS</sequence>
<dbReference type="InterPro" id="IPR029063">
    <property type="entry name" value="SAM-dependent_MTases_sf"/>
</dbReference>
<keyword evidence="3" id="KW-0808">Transferase</keyword>
<dbReference type="PANTHER" id="PTHR33841">
    <property type="entry name" value="DNA METHYLTRANSFERASE YEEA-RELATED"/>
    <property type="match status" value="1"/>
</dbReference>
<dbReference type="Pfam" id="PF22240">
    <property type="entry name" value="ISP_coupler"/>
    <property type="match status" value="1"/>
</dbReference>
<evidence type="ECO:0000259" key="8">
    <source>
        <dbReference type="Pfam" id="PF22240"/>
    </source>
</evidence>
<dbReference type="InterPro" id="IPR041635">
    <property type="entry name" value="Type_ISP_LLaBIII_C"/>
</dbReference>
<dbReference type="PRINTS" id="PR00507">
    <property type="entry name" value="N12N6MTFRASE"/>
</dbReference>
<dbReference type="PROSITE" id="PS00092">
    <property type="entry name" value="N6_MTASE"/>
    <property type="match status" value="1"/>
</dbReference>
<name>A0ABW7C486_9CYAN</name>
<reference evidence="10" key="1">
    <citation type="journal article" date="2024" name="Algal Res.">
        <title>Biochemical, toxicological and genomic investigation of a high-biomass producing Limnothrix strain isolated from Italian shallow drinking water reservoir.</title>
        <authorList>
            <person name="Simonazzi M."/>
            <person name="Shishido T.K."/>
            <person name="Delbaje E."/>
            <person name="Wahlsten M."/>
            <person name="Fewer D.P."/>
            <person name="Sivonen K."/>
            <person name="Pezzolesi L."/>
            <person name="Pistocchi R."/>
        </authorList>
    </citation>
    <scope>NUCLEOTIDE SEQUENCE [LARGE SCALE GENOMIC DNA]</scope>
    <source>
        <strain evidence="10">LRLZ20PSL1</strain>
    </source>
</reference>
<evidence type="ECO:0000256" key="2">
    <source>
        <dbReference type="ARBA" id="ARBA00022603"/>
    </source>
</evidence>
<dbReference type="SUPFAM" id="SSF53335">
    <property type="entry name" value="S-adenosyl-L-methionine-dependent methyltransferases"/>
    <property type="match status" value="1"/>
</dbReference>
<organism evidence="9 10">
    <name type="scientific">Limnothrix redekei LRLZ20PSL1</name>
    <dbReference type="NCBI Taxonomy" id="3112953"/>
    <lineage>
        <taxon>Bacteria</taxon>
        <taxon>Bacillati</taxon>
        <taxon>Cyanobacteriota</taxon>
        <taxon>Cyanophyceae</taxon>
        <taxon>Pseudanabaenales</taxon>
        <taxon>Pseudanabaenaceae</taxon>
        <taxon>Limnothrix</taxon>
    </lineage>
</organism>
<protein>
    <recommendedName>
        <fullName evidence="1">site-specific DNA-methyltransferase (adenine-specific)</fullName>
        <ecNumber evidence="1">2.1.1.72</ecNumber>
    </recommendedName>
</protein>
<evidence type="ECO:0000259" key="6">
    <source>
        <dbReference type="Pfam" id="PF02384"/>
    </source>
</evidence>
<dbReference type="InterPro" id="IPR002052">
    <property type="entry name" value="DNA_methylase_N6_adenine_CS"/>
</dbReference>
<dbReference type="EC" id="2.1.1.72" evidence="1"/>
<feature type="domain" description="Type ISP restriction-modification enzyme coupler" evidence="8">
    <location>
        <begin position="165"/>
        <end position="286"/>
    </location>
</feature>
<keyword evidence="4" id="KW-0680">Restriction system</keyword>
<evidence type="ECO:0000256" key="1">
    <source>
        <dbReference type="ARBA" id="ARBA00011900"/>
    </source>
</evidence>
<dbReference type="InterPro" id="IPR050953">
    <property type="entry name" value="N4_N6_ade-DNA_methylase"/>
</dbReference>
<keyword evidence="2" id="KW-0489">Methyltransferase</keyword>
<dbReference type="Gene3D" id="3.40.50.150">
    <property type="entry name" value="Vaccinia Virus protein VP39"/>
    <property type="match status" value="1"/>
</dbReference>